<reference evidence="2" key="1">
    <citation type="submission" date="2014-12" db="EMBL/GenBank/DDBJ databases">
        <title>Insight into the proteome of Arion vulgaris.</title>
        <authorList>
            <person name="Aradska J."/>
            <person name="Bulat T."/>
            <person name="Smidak R."/>
            <person name="Sarate P."/>
            <person name="Gangsoo J."/>
            <person name="Sialana F."/>
            <person name="Bilban M."/>
            <person name="Lubec G."/>
        </authorList>
    </citation>
    <scope>NUCLEOTIDE SEQUENCE</scope>
    <source>
        <tissue evidence="2">Skin</tissue>
    </source>
</reference>
<feature type="chain" id="PRO_5002112666" description="Secreted protein" evidence="1">
    <location>
        <begin position="23"/>
        <end position="74"/>
    </location>
</feature>
<evidence type="ECO:0000313" key="2">
    <source>
        <dbReference type="EMBL" id="CEK76465.1"/>
    </source>
</evidence>
<keyword evidence="1" id="KW-0732">Signal</keyword>
<organism evidence="2">
    <name type="scientific">Arion vulgaris</name>
    <dbReference type="NCBI Taxonomy" id="1028688"/>
    <lineage>
        <taxon>Eukaryota</taxon>
        <taxon>Metazoa</taxon>
        <taxon>Spiralia</taxon>
        <taxon>Lophotrochozoa</taxon>
        <taxon>Mollusca</taxon>
        <taxon>Gastropoda</taxon>
        <taxon>Heterobranchia</taxon>
        <taxon>Euthyneura</taxon>
        <taxon>Panpulmonata</taxon>
        <taxon>Eupulmonata</taxon>
        <taxon>Stylommatophora</taxon>
        <taxon>Helicina</taxon>
        <taxon>Arionoidea</taxon>
        <taxon>Arionidae</taxon>
        <taxon>Arion</taxon>
    </lineage>
</organism>
<proteinExistence type="predicted"/>
<feature type="signal peptide" evidence="1">
    <location>
        <begin position="1"/>
        <end position="22"/>
    </location>
</feature>
<gene>
    <name evidence="2" type="primary">ORF100075</name>
</gene>
<feature type="non-terminal residue" evidence="2">
    <location>
        <position position="74"/>
    </location>
</feature>
<dbReference type="AlphaFoldDB" id="A0A0B7A936"/>
<evidence type="ECO:0008006" key="3">
    <source>
        <dbReference type="Google" id="ProtNLM"/>
    </source>
</evidence>
<evidence type="ECO:0000256" key="1">
    <source>
        <dbReference type="SAM" id="SignalP"/>
    </source>
</evidence>
<accession>A0A0B7A936</accession>
<name>A0A0B7A936_9EUPU</name>
<protein>
    <recommendedName>
        <fullName evidence="3">Secreted protein</fullName>
    </recommendedName>
</protein>
<sequence length="74" mass="8732">MSLYFFSLFFVVVGEHSWDARTTNIDSICRKCTILDIVSSKREMDLTVRETQREMVCTVRETHIEMDSTLRHSE</sequence>
<dbReference type="EMBL" id="HACG01029600">
    <property type="protein sequence ID" value="CEK76465.1"/>
    <property type="molecule type" value="Transcribed_RNA"/>
</dbReference>